<gene>
    <name evidence="7" type="ORF">LOAG_04704</name>
</gene>
<organism evidence="7">
    <name type="scientific">Loa loa</name>
    <name type="common">Eye worm</name>
    <name type="synonym">Filaria loa</name>
    <dbReference type="NCBI Taxonomy" id="7209"/>
    <lineage>
        <taxon>Eukaryota</taxon>
        <taxon>Metazoa</taxon>
        <taxon>Ecdysozoa</taxon>
        <taxon>Nematoda</taxon>
        <taxon>Chromadorea</taxon>
        <taxon>Rhabditida</taxon>
        <taxon>Spirurina</taxon>
        <taxon>Spiruromorpha</taxon>
        <taxon>Filarioidea</taxon>
        <taxon>Onchocercidae</taxon>
        <taxon>Loa</taxon>
    </lineage>
</organism>
<protein>
    <recommendedName>
        <fullName evidence="6">G-protein coupled receptors family 2 profile 2 domain-containing protein</fullName>
    </recommendedName>
</protein>
<dbReference type="EMBL" id="JH712336">
    <property type="protein sequence ID" value="EFO23783.1"/>
    <property type="molecule type" value="Genomic_DNA"/>
</dbReference>
<dbReference type="Gene3D" id="1.20.1070.10">
    <property type="entry name" value="Rhodopsin 7-helix transmembrane proteins"/>
    <property type="match status" value="1"/>
</dbReference>
<evidence type="ECO:0000256" key="3">
    <source>
        <dbReference type="ARBA" id="ARBA00022989"/>
    </source>
</evidence>
<feature type="transmembrane region" description="Helical" evidence="5">
    <location>
        <begin position="201"/>
        <end position="222"/>
    </location>
</feature>
<dbReference type="InParanoid" id="A0A1S0U1G7"/>
<keyword evidence="3 5" id="KW-1133">Transmembrane helix</keyword>
<dbReference type="InterPro" id="IPR017981">
    <property type="entry name" value="GPCR_2-like_7TM"/>
</dbReference>
<dbReference type="OrthoDB" id="10040049at2759"/>
<keyword evidence="4 5" id="KW-0472">Membrane</keyword>
<evidence type="ECO:0000256" key="4">
    <source>
        <dbReference type="ARBA" id="ARBA00023136"/>
    </source>
</evidence>
<dbReference type="KEGG" id="loa:LOAG_04704"/>
<dbReference type="OMA" id="VAATHIN"/>
<dbReference type="GeneID" id="9942106"/>
<feature type="transmembrane region" description="Helical" evidence="5">
    <location>
        <begin position="88"/>
        <end position="107"/>
    </location>
</feature>
<dbReference type="CTD" id="9942106"/>
<evidence type="ECO:0000256" key="1">
    <source>
        <dbReference type="ARBA" id="ARBA00004141"/>
    </source>
</evidence>
<sequence length="310" mass="34754">MCACIFVLCAFYSFAHNGIFDPEACRAVTVAQHFFFLAIYFWIMQAFRLLQGEFSKIVRDYSQGKDGEKVHAEVEEVPLYGTIMEMYFIAYGIPLIATSTVLATDTLSHESSLKFCFPSSMMHIKIFAYAVYAPLLTCTVLTLGMIVIILRLLITIRHLSVKPISQQYVDNKSPEENTTQARDEITSAEFSKRANAAKTQFLWLLLIAVLYSLDCYVAATHINQLNDSGLSVTSNSYFNALFNILLALAIFYPFMLESICMIVLKSRDSSCSACVTKPFVSAPYNNEERIVPLVQRGSIAGCFVEGGEWV</sequence>
<accession>A0A1S0U1G7</accession>
<feature type="transmembrane region" description="Helical" evidence="5">
    <location>
        <begin position="242"/>
        <end position="264"/>
    </location>
</feature>
<dbReference type="GO" id="GO:0007166">
    <property type="term" value="P:cell surface receptor signaling pathway"/>
    <property type="evidence" value="ECO:0007669"/>
    <property type="project" value="InterPro"/>
</dbReference>
<proteinExistence type="predicted"/>
<reference evidence="7" key="1">
    <citation type="submission" date="2012-04" db="EMBL/GenBank/DDBJ databases">
        <title>The Genome Sequence of Loa loa.</title>
        <authorList>
            <consortium name="The Broad Institute Genome Sequencing Platform"/>
            <consortium name="Broad Institute Genome Sequencing Center for Infectious Disease"/>
            <person name="Nutman T.B."/>
            <person name="Fink D.L."/>
            <person name="Russ C."/>
            <person name="Young S."/>
            <person name="Zeng Q."/>
            <person name="Gargeya S."/>
            <person name="Alvarado L."/>
            <person name="Berlin A."/>
            <person name="Chapman S.B."/>
            <person name="Chen Z."/>
            <person name="Freedman E."/>
            <person name="Gellesch M."/>
            <person name="Goldberg J."/>
            <person name="Griggs A."/>
            <person name="Gujja S."/>
            <person name="Heilman E.R."/>
            <person name="Heiman D."/>
            <person name="Howarth C."/>
            <person name="Mehta T."/>
            <person name="Neiman D."/>
            <person name="Pearson M."/>
            <person name="Roberts A."/>
            <person name="Saif S."/>
            <person name="Shea T."/>
            <person name="Shenoy N."/>
            <person name="Sisk P."/>
            <person name="Stolte C."/>
            <person name="Sykes S."/>
            <person name="White J."/>
            <person name="Yandava C."/>
            <person name="Haas B."/>
            <person name="Henn M.R."/>
            <person name="Nusbaum C."/>
            <person name="Birren B."/>
        </authorList>
    </citation>
    <scope>NUCLEOTIDE SEQUENCE [LARGE SCALE GENOMIC DNA]</scope>
</reference>
<keyword evidence="2 5" id="KW-0812">Transmembrane</keyword>
<name>A0A1S0U1G7_LOALO</name>
<dbReference type="PROSITE" id="PS50261">
    <property type="entry name" value="G_PROTEIN_RECEP_F2_4"/>
    <property type="match status" value="1"/>
</dbReference>
<dbReference type="AlphaFoldDB" id="A0A1S0U1G7"/>
<feature type="domain" description="G-protein coupled receptors family 2 profile 2" evidence="6">
    <location>
        <begin position="1"/>
        <end position="258"/>
    </location>
</feature>
<evidence type="ECO:0000259" key="6">
    <source>
        <dbReference type="PROSITE" id="PS50261"/>
    </source>
</evidence>
<evidence type="ECO:0000256" key="5">
    <source>
        <dbReference type="SAM" id="Phobius"/>
    </source>
</evidence>
<comment type="subcellular location">
    <subcellularLocation>
        <location evidence="1">Membrane</location>
        <topology evidence="1">Multi-pass membrane protein</topology>
    </subcellularLocation>
</comment>
<dbReference type="RefSeq" id="XP_003140289.1">
    <property type="nucleotide sequence ID" value="XM_003140241.1"/>
</dbReference>
<feature type="transmembrane region" description="Helical" evidence="5">
    <location>
        <begin position="31"/>
        <end position="50"/>
    </location>
</feature>
<feature type="transmembrane region" description="Helical" evidence="5">
    <location>
        <begin position="127"/>
        <end position="154"/>
    </location>
</feature>
<evidence type="ECO:0000313" key="7">
    <source>
        <dbReference type="EMBL" id="EFO23783.1"/>
    </source>
</evidence>
<dbReference type="GO" id="GO:0016020">
    <property type="term" value="C:membrane"/>
    <property type="evidence" value="ECO:0007669"/>
    <property type="project" value="UniProtKB-SubCell"/>
</dbReference>
<dbReference type="GO" id="GO:0004888">
    <property type="term" value="F:transmembrane signaling receptor activity"/>
    <property type="evidence" value="ECO:0007669"/>
    <property type="project" value="InterPro"/>
</dbReference>
<evidence type="ECO:0000256" key="2">
    <source>
        <dbReference type="ARBA" id="ARBA00022692"/>
    </source>
</evidence>